<dbReference type="EMBL" id="BMPP01000006">
    <property type="protein sequence ID" value="GGK24425.1"/>
    <property type="molecule type" value="Genomic_DNA"/>
</dbReference>
<dbReference type="RefSeq" id="WP_189006882.1">
    <property type="nucleotide sequence ID" value="NZ_BMPP01000006.1"/>
</dbReference>
<gene>
    <name evidence="1" type="ORF">GCM10008955_17520</name>
</gene>
<dbReference type="Pfam" id="PF20541">
    <property type="entry name" value="DUF6756"/>
    <property type="match status" value="1"/>
</dbReference>
<evidence type="ECO:0000313" key="1">
    <source>
        <dbReference type="EMBL" id="GGK24425.1"/>
    </source>
</evidence>
<reference evidence="2" key="1">
    <citation type="journal article" date="2019" name="Int. J. Syst. Evol. Microbiol.">
        <title>The Global Catalogue of Microorganisms (GCM) 10K type strain sequencing project: providing services to taxonomists for standard genome sequencing and annotation.</title>
        <authorList>
            <consortium name="The Broad Institute Genomics Platform"/>
            <consortium name="The Broad Institute Genome Sequencing Center for Infectious Disease"/>
            <person name="Wu L."/>
            <person name="Ma J."/>
        </authorList>
    </citation>
    <scope>NUCLEOTIDE SEQUENCE [LARGE SCALE GENOMIC DNA]</scope>
    <source>
        <strain evidence="2">JCM 30331</strain>
    </source>
</reference>
<keyword evidence="2" id="KW-1185">Reference proteome</keyword>
<dbReference type="InterPro" id="IPR046644">
    <property type="entry name" value="DUF6756"/>
</dbReference>
<accession>A0ABQ2ESK6</accession>
<name>A0ABQ2ESK6_9DEIO</name>
<comment type="caution">
    <text evidence="1">The sequence shown here is derived from an EMBL/GenBank/DDBJ whole genome shotgun (WGS) entry which is preliminary data.</text>
</comment>
<protein>
    <submittedName>
        <fullName evidence="1">Uncharacterized protein</fullName>
    </submittedName>
</protein>
<proteinExistence type="predicted"/>
<evidence type="ECO:0000313" key="2">
    <source>
        <dbReference type="Proteomes" id="UP000647587"/>
    </source>
</evidence>
<sequence>MRAHVREALQDAGLSHSDLVPVRLTRYQAVLERVLETFTTFGVRGENRLWLWEGFKGSRVSTPVEDGPSVMAQLLAPHDLVWLLLEDWEGTKKRGNYWVFEGEVQSVTAVLKHLFHVEYYVVDREFAWLLCENHHGVMTAVGRTMPERLQAWVASPYSPAPLKPPAQGC</sequence>
<organism evidence="1 2">
    <name type="scientific">Deinococcus malanensis</name>
    <dbReference type="NCBI Taxonomy" id="1706855"/>
    <lineage>
        <taxon>Bacteria</taxon>
        <taxon>Thermotogati</taxon>
        <taxon>Deinococcota</taxon>
        <taxon>Deinococci</taxon>
        <taxon>Deinococcales</taxon>
        <taxon>Deinococcaceae</taxon>
        <taxon>Deinococcus</taxon>
    </lineage>
</organism>
<dbReference type="Proteomes" id="UP000647587">
    <property type="component" value="Unassembled WGS sequence"/>
</dbReference>